<evidence type="ECO:0000256" key="1">
    <source>
        <dbReference type="SAM" id="MobiDB-lite"/>
    </source>
</evidence>
<dbReference type="EMBL" id="LXQA010315933">
    <property type="protein sequence ID" value="MCI43336.1"/>
    <property type="molecule type" value="Genomic_DNA"/>
</dbReference>
<sequence>MEWRTRGRLQPRSESSSTLVRVEGGPNYTTPGAAKQSAAA</sequence>
<keyword evidence="3" id="KW-1185">Reference proteome</keyword>
<comment type="caution">
    <text evidence="2">The sequence shown here is derived from an EMBL/GenBank/DDBJ whole genome shotgun (WGS) entry which is preliminary data.</text>
</comment>
<evidence type="ECO:0000313" key="2">
    <source>
        <dbReference type="EMBL" id="MCI43336.1"/>
    </source>
</evidence>
<feature type="region of interest" description="Disordered" evidence="1">
    <location>
        <begin position="1"/>
        <end position="40"/>
    </location>
</feature>
<feature type="non-terminal residue" evidence="2">
    <location>
        <position position="40"/>
    </location>
</feature>
<proteinExistence type="predicted"/>
<name>A0A392S628_9FABA</name>
<evidence type="ECO:0000313" key="3">
    <source>
        <dbReference type="Proteomes" id="UP000265520"/>
    </source>
</evidence>
<organism evidence="2 3">
    <name type="scientific">Trifolium medium</name>
    <dbReference type="NCBI Taxonomy" id="97028"/>
    <lineage>
        <taxon>Eukaryota</taxon>
        <taxon>Viridiplantae</taxon>
        <taxon>Streptophyta</taxon>
        <taxon>Embryophyta</taxon>
        <taxon>Tracheophyta</taxon>
        <taxon>Spermatophyta</taxon>
        <taxon>Magnoliopsida</taxon>
        <taxon>eudicotyledons</taxon>
        <taxon>Gunneridae</taxon>
        <taxon>Pentapetalae</taxon>
        <taxon>rosids</taxon>
        <taxon>fabids</taxon>
        <taxon>Fabales</taxon>
        <taxon>Fabaceae</taxon>
        <taxon>Papilionoideae</taxon>
        <taxon>50 kb inversion clade</taxon>
        <taxon>NPAAA clade</taxon>
        <taxon>Hologalegina</taxon>
        <taxon>IRL clade</taxon>
        <taxon>Trifolieae</taxon>
        <taxon>Trifolium</taxon>
    </lineage>
</organism>
<accession>A0A392S628</accession>
<dbReference type="AlphaFoldDB" id="A0A392S628"/>
<reference evidence="2 3" key="1">
    <citation type="journal article" date="2018" name="Front. Plant Sci.">
        <title>Red Clover (Trifolium pratense) and Zigzag Clover (T. medium) - A Picture of Genomic Similarities and Differences.</title>
        <authorList>
            <person name="Dluhosova J."/>
            <person name="Istvanek J."/>
            <person name="Nedelnik J."/>
            <person name="Repkova J."/>
        </authorList>
    </citation>
    <scope>NUCLEOTIDE SEQUENCE [LARGE SCALE GENOMIC DNA]</scope>
    <source>
        <strain evidence="3">cv. 10/8</strain>
        <tissue evidence="2">Leaf</tissue>
    </source>
</reference>
<protein>
    <submittedName>
        <fullName evidence="2">Uncharacterized protein</fullName>
    </submittedName>
</protein>
<dbReference type="Proteomes" id="UP000265520">
    <property type="component" value="Unassembled WGS sequence"/>
</dbReference>